<keyword evidence="4" id="KW-0489">Methyltransferase</keyword>
<dbReference type="Gene3D" id="3.40.10.10">
    <property type="entry name" value="DNA Methylphosphotriester Repair Domain"/>
    <property type="match status" value="1"/>
</dbReference>
<dbReference type="GO" id="GO:0006307">
    <property type="term" value="P:DNA alkylation repair"/>
    <property type="evidence" value="ECO:0007669"/>
    <property type="project" value="TreeGrafter"/>
</dbReference>
<dbReference type="PROSITE" id="PS00041">
    <property type="entry name" value="HTH_ARAC_FAMILY_1"/>
    <property type="match status" value="1"/>
</dbReference>
<dbReference type="Pfam" id="PF00730">
    <property type="entry name" value="HhH-GPD"/>
    <property type="match status" value="1"/>
</dbReference>
<dbReference type="GO" id="GO:0008270">
    <property type="term" value="F:zinc ion binding"/>
    <property type="evidence" value="ECO:0007669"/>
    <property type="project" value="InterPro"/>
</dbReference>
<dbReference type="InterPro" id="IPR051912">
    <property type="entry name" value="Alkylbase_DNA_Glycosylase/TA"/>
</dbReference>
<comment type="catalytic activity">
    <reaction evidence="1">
        <text>Hydrolysis of alkylated DNA, releasing 3-methyladenine, 3-methylguanine, 7-methylguanine and 7-methyladenine.</text>
        <dbReference type="EC" id="3.2.2.21"/>
    </reaction>
</comment>
<dbReference type="Pfam" id="PF02805">
    <property type="entry name" value="Ada_Zn_binding"/>
    <property type="match status" value="1"/>
</dbReference>
<dbReference type="InterPro" id="IPR037046">
    <property type="entry name" value="AlkA_N_sf"/>
</dbReference>
<dbReference type="InterPro" id="IPR035451">
    <property type="entry name" value="Ada-like_dom_sf"/>
</dbReference>
<evidence type="ECO:0000256" key="10">
    <source>
        <dbReference type="ARBA" id="ARBA00023125"/>
    </source>
</evidence>
<dbReference type="GO" id="GO:0032259">
    <property type="term" value="P:methylation"/>
    <property type="evidence" value="ECO:0007669"/>
    <property type="project" value="UniProtKB-KW"/>
</dbReference>
<dbReference type="EMBL" id="CP031229">
    <property type="protein sequence ID" value="AXH97173.1"/>
    <property type="molecule type" value="Genomic_DNA"/>
</dbReference>
<evidence type="ECO:0000256" key="3">
    <source>
        <dbReference type="ARBA" id="ARBA00012000"/>
    </source>
</evidence>
<dbReference type="SUPFAM" id="SSF48150">
    <property type="entry name" value="DNA-glycosylase"/>
    <property type="match status" value="1"/>
</dbReference>
<dbReference type="PROSITE" id="PS01124">
    <property type="entry name" value="HTH_ARAC_FAMILY_2"/>
    <property type="match status" value="1"/>
</dbReference>
<accession>A0A345NQ65</accession>
<dbReference type="PANTHER" id="PTHR43003">
    <property type="entry name" value="DNA-3-METHYLADENINE GLYCOSYLASE"/>
    <property type="match status" value="1"/>
</dbReference>
<dbReference type="OrthoDB" id="9811249at2"/>
<evidence type="ECO:0000313" key="16">
    <source>
        <dbReference type="EMBL" id="AXH97173.1"/>
    </source>
</evidence>
<dbReference type="SMART" id="SM00478">
    <property type="entry name" value="ENDO3c"/>
    <property type="match status" value="1"/>
</dbReference>
<dbReference type="Pfam" id="PF06029">
    <property type="entry name" value="AlkA_N"/>
    <property type="match status" value="1"/>
</dbReference>
<organism evidence="16 17">
    <name type="scientific">Ornithinimicrobium avium</name>
    <dbReference type="NCBI Taxonomy" id="2283195"/>
    <lineage>
        <taxon>Bacteria</taxon>
        <taxon>Bacillati</taxon>
        <taxon>Actinomycetota</taxon>
        <taxon>Actinomycetes</taxon>
        <taxon>Micrococcales</taxon>
        <taxon>Ornithinimicrobiaceae</taxon>
        <taxon>Ornithinimicrobium</taxon>
    </lineage>
</organism>
<dbReference type="SUPFAM" id="SSF55945">
    <property type="entry name" value="TATA-box binding protein-like"/>
    <property type="match status" value="1"/>
</dbReference>
<dbReference type="GO" id="GO:0008168">
    <property type="term" value="F:methyltransferase activity"/>
    <property type="evidence" value="ECO:0007669"/>
    <property type="project" value="UniProtKB-KW"/>
</dbReference>
<dbReference type="SMART" id="SM01009">
    <property type="entry name" value="AlkA_N"/>
    <property type="match status" value="1"/>
</dbReference>
<feature type="region of interest" description="Disordered" evidence="14">
    <location>
        <begin position="182"/>
        <end position="218"/>
    </location>
</feature>
<dbReference type="AlphaFoldDB" id="A0A345NQ65"/>
<dbReference type="Pfam" id="PF12833">
    <property type="entry name" value="HTH_18"/>
    <property type="match status" value="1"/>
</dbReference>
<dbReference type="CDD" id="cd00056">
    <property type="entry name" value="ENDO3c"/>
    <property type="match status" value="1"/>
</dbReference>
<proteinExistence type="predicted"/>
<keyword evidence="7" id="KW-0227">DNA damage</keyword>
<dbReference type="InterPro" id="IPR010316">
    <property type="entry name" value="AlkA_N"/>
</dbReference>
<keyword evidence="11" id="KW-0010">Activator</keyword>
<evidence type="ECO:0000256" key="4">
    <source>
        <dbReference type="ARBA" id="ARBA00022603"/>
    </source>
</evidence>
<dbReference type="GO" id="GO:0032993">
    <property type="term" value="C:protein-DNA complex"/>
    <property type="evidence" value="ECO:0007669"/>
    <property type="project" value="TreeGrafter"/>
</dbReference>
<gene>
    <name evidence="16" type="ORF">DV701_14560</name>
</gene>
<dbReference type="InterPro" id="IPR003265">
    <property type="entry name" value="HhH-GPD_domain"/>
</dbReference>
<dbReference type="InterPro" id="IPR023170">
    <property type="entry name" value="HhH_base_excis_C"/>
</dbReference>
<dbReference type="EC" id="3.2.2.21" evidence="3"/>
<keyword evidence="8" id="KW-0862">Zinc</keyword>
<evidence type="ECO:0000256" key="2">
    <source>
        <dbReference type="ARBA" id="ARBA00001947"/>
    </source>
</evidence>
<dbReference type="Gene3D" id="1.10.10.60">
    <property type="entry name" value="Homeodomain-like"/>
    <property type="match status" value="1"/>
</dbReference>
<evidence type="ECO:0000256" key="7">
    <source>
        <dbReference type="ARBA" id="ARBA00022763"/>
    </source>
</evidence>
<keyword evidence="10" id="KW-0238">DNA-binding</keyword>
<keyword evidence="13" id="KW-0234">DNA repair</keyword>
<dbReference type="GO" id="GO:0043565">
    <property type="term" value="F:sequence-specific DNA binding"/>
    <property type="evidence" value="ECO:0007669"/>
    <property type="project" value="InterPro"/>
</dbReference>
<evidence type="ECO:0000256" key="12">
    <source>
        <dbReference type="ARBA" id="ARBA00023163"/>
    </source>
</evidence>
<dbReference type="GO" id="GO:0043916">
    <property type="term" value="F:DNA-7-methylguanine glycosylase activity"/>
    <property type="evidence" value="ECO:0007669"/>
    <property type="project" value="TreeGrafter"/>
</dbReference>
<dbReference type="GO" id="GO:0032131">
    <property type="term" value="F:alkylated DNA binding"/>
    <property type="evidence" value="ECO:0007669"/>
    <property type="project" value="TreeGrafter"/>
</dbReference>
<protein>
    <recommendedName>
        <fullName evidence="3">DNA-3-methyladenine glycosylase II</fullName>
        <ecNumber evidence="3">3.2.2.21</ecNumber>
    </recommendedName>
</protein>
<evidence type="ECO:0000256" key="9">
    <source>
        <dbReference type="ARBA" id="ARBA00023015"/>
    </source>
</evidence>
<dbReference type="Proteomes" id="UP000253790">
    <property type="component" value="Chromosome"/>
</dbReference>
<dbReference type="SMART" id="SM00342">
    <property type="entry name" value="HTH_ARAC"/>
    <property type="match status" value="1"/>
</dbReference>
<dbReference type="Gene3D" id="1.10.340.30">
    <property type="entry name" value="Hypothetical protein, domain 2"/>
    <property type="match status" value="1"/>
</dbReference>
<dbReference type="PANTHER" id="PTHR43003:SF13">
    <property type="entry name" value="DNA-3-METHYLADENINE GLYCOSYLASE 2"/>
    <property type="match status" value="1"/>
</dbReference>
<dbReference type="KEGG" id="orn:DV701_14560"/>
<evidence type="ECO:0000256" key="11">
    <source>
        <dbReference type="ARBA" id="ARBA00023159"/>
    </source>
</evidence>
<evidence type="ECO:0000256" key="6">
    <source>
        <dbReference type="ARBA" id="ARBA00022723"/>
    </source>
</evidence>
<evidence type="ECO:0000313" key="17">
    <source>
        <dbReference type="Proteomes" id="UP000253790"/>
    </source>
</evidence>
<dbReference type="InterPro" id="IPR009057">
    <property type="entry name" value="Homeodomain-like_sf"/>
</dbReference>
<dbReference type="FunFam" id="3.40.10.10:FF:000001">
    <property type="entry name" value="DNA-3-methyladenine glycosylase 2"/>
    <property type="match status" value="1"/>
</dbReference>
<dbReference type="Gene3D" id="1.10.1670.10">
    <property type="entry name" value="Helix-hairpin-Helix base-excision DNA repair enzymes (C-terminal)"/>
    <property type="match status" value="1"/>
</dbReference>
<evidence type="ECO:0000256" key="8">
    <source>
        <dbReference type="ARBA" id="ARBA00022833"/>
    </source>
</evidence>
<dbReference type="GO" id="GO:0008725">
    <property type="term" value="F:DNA-3-methyladenine glycosylase activity"/>
    <property type="evidence" value="ECO:0007669"/>
    <property type="project" value="TreeGrafter"/>
</dbReference>
<evidence type="ECO:0000256" key="1">
    <source>
        <dbReference type="ARBA" id="ARBA00000086"/>
    </source>
</evidence>
<dbReference type="InterPro" id="IPR018060">
    <property type="entry name" value="HTH_AraC"/>
</dbReference>
<sequence>MHLDPARCSTAVRSKDPRFDGWFVTGVLSTGIYCRPSCPAITPKVVNMRFFPSAAAAQGAGFRACKRCRPDATPGSPEWHVRGDVAARAVRMVADGVVDREGVGGLAGRLGYSVRQLERLVRAELGAGPLALARAQRAQTARLLVEGTTMTMAEVAHAAGFSSIRSFNDTVRTVYATTPTELRQAARARDTDDGGKSGGPADQLVDSPVGDPSGAGPVAPAGSVARLDLRLPFRAPLHAPSLFGHLVATTVPGVEVWRDRGLEVALDLPRGPAVVRLEMPEPDARHVPARLLLSDVRDLAAAIQRCRRLLDLDADPVAVDEHLATDPGLRPLATSAPGVRLPGSGDAAQMALRAVLGQQVSTARAAGLAAQLVRSLGRPLPPALLEDGGPTHLFPTPEAVAGADEVDLPGMPGARRRALLALAAALAGGELDLSAGADRDVAREGLLALRGIGPWTAEIVALRGLGDPDAFPASDLGVRASAKAARLDDAAPALLARAEAWRPWRSYATALLWASGTHASARPPAHGEPPPHTPGSHQTRPRPKEAP</sequence>
<feature type="domain" description="HTH araC/xylS-type" evidence="15">
    <location>
        <begin position="87"/>
        <end position="185"/>
    </location>
</feature>
<dbReference type="InterPro" id="IPR004026">
    <property type="entry name" value="Ada_DNA_repair_Zn-bd"/>
</dbReference>
<evidence type="ECO:0000256" key="5">
    <source>
        <dbReference type="ARBA" id="ARBA00022679"/>
    </source>
</evidence>
<dbReference type="SUPFAM" id="SSF57884">
    <property type="entry name" value="Ada DNA repair protein, N-terminal domain (N-Ada 10)"/>
    <property type="match status" value="1"/>
</dbReference>
<name>A0A345NQ65_9MICO</name>
<dbReference type="InterPro" id="IPR011257">
    <property type="entry name" value="DNA_glycosylase"/>
</dbReference>
<evidence type="ECO:0000256" key="13">
    <source>
        <dbReference type="ARBA" id="ARBA00023204"/>
    </source>
</evidence>
<dbReference type="RefSeq" id="WP_114929284.1">
    <property type="nucleotide sequence ID" value="NZ_CP031229.1"/>
</dbReference>
<evidence type="ECO:0000259" key="15">
    <source>
        <dbReference type="PROSITE" id="PS01124"/>
    </source>
</evidence>
<keyword evidence="9" id="KW-0805">Transcription regulation</keyword>
<evidence type="ECO:0000256" key="14">
    <source>
        <dbReference type="SAM" id="MobiDB-lite"/>
    </source>
</evidence>
<keyword evidence="12" id="KW-0804">Transcription</keyword>
<keyword evidence="6" id="KW-0479">Metal-binding</keyword>
<feature type="region of interest" description="Disordered" evidence="14">
    <location>
        <begin position="518"/>
        <end position="547"/>
    </location>
</feature>
<dbReference type="GO" id="GO:0003700">
    <property type="term" value="F:DNA-binding transcription factor activity"/>
    <property type="evidence" value="ECO:0007669"/>
    <property type="project" value="InterPro"/>
</dbReference>
<dbReference type="GO" id="GO:0006285">
    <property type="term" value="P:base-excision repair, AP site formation"/>
    <property type="evidence" value="ECO:0007669"/>
    <property type="project" value="TreeGrafter"/>
</dbReference>
<dbReference type="InterPro" id="IPR018062">
    <property type="entry name" value="HTH_AraC-typ_CS"/>
</dbReference>
<feature type="compositionally biased region" description="Low complexity" evidence="14">
    <location>
        <begin position="206"/>
        <end position="218"/>
    </location>
</feature>
<keyword evidence="5" id="KW-0808">Transferase</keyword>
<dbReference type="GO" id="GO:0005737">
    <property type="term" value="C:cytoplasm"/>
    <property type="evidence" value="ECO:0007669"/>
    <property type="project" value="TreeGrafter"/>
</dbReference>
<dbReference type="Gene3D" id="3.30.310.20">
    <property type="entry name" value="DNA-3-methyladenine glycosylase AlkA, N-terminal domain"/>
    <property type="match status" value="1"/>
</dbReference>
<comment type="cofactor">
    <cofactor evidence="2">
        <name>Zn(2+)</name>
        <dbReference type="ChEBI" id="CHEBI:29105"/>
    </cofactor>
</comment>
<keyword evidence="17" id="KW-1185">Reference proteome</keyword>
<reference evidence="16 17" key="1">
    <citation type="submission" date="2018-07" db="EMBL/GenBank/DDBJ databases">
        <title>Complete genome sequencing of Ornithinimicrobium sp. AMA3305.</title>
        <authorList>
            <person name="Bae J.-W."/>
        </authorList>
    </citation>
    <scope>NUCLEOTIDE SEQUENCE [LARGE SCALE GENOMIC DNA]</scope>
    <source>
        <strain evidence="16 17">AMA3305</strain>
    </source>
</reference>
<dbReference type="SUPFAM" id="SSF46689">
    <property type="entry name" value="Homeodomain-like"/>
    <property type="match status" value="1"/>
</dbReference>